<evidence type="ECO:0000313" key="3">
    <source>
        <dbReference type="WBParaSite" id="sdigi.contig42.g2703.t1"/>
    </source>
</evidence>
<proteinExistence type="predicted"/>
<organism evidence="2 3">
    <name type="scientific">Setaria digitata</name>
    <dbReference type="NCBI Taxonomy" id="48799"/>
    <lineage>
        <taxon>Eukaryota</taxon>
        <taxon>Metazoa</taxon>
        <taxon>Ecdysozoa</taxon>
        <taxon>Nematoda</taxon>
        <taxon>Chromadorea</taxon>
        <taxon>Rhabditida</taxon>
        <taxon>Spirurina</taxon>
        <taxon>Spiruromorpha</taxon>
        <taxon>Filarioidea</taxon>
        <taxon>Setariidae</taxon>
        <taxon>Setaria</taxon>
    </lineage>
</organism>
<dbReference type="AlphaFoldDB" id="A0A915Q0I3"/>
<feature type="region of interest" description="Disordered" evidence="1">
    <location>
        <begin position="1"/>
        <end position="50"/>
    </location>
</feature>
<feature type="compositionally biased region" description="Low complexity" evidence="1">
    <location>
        <begin position="26"/>
        <end position="38"/>
    </location>
</feature>
<dbReference type="Proteomes" id="UP000887581">
    <property type="component" value="Unplaced"/>
</dbReference>
<sequence length="147" mass="16168">MRKELSVVSETNSNVLTSNDGKIKKSPSITSINSLSSPQDSSFSTGSPLDTSVSISDSFCGLQQRTDVEIYGFPSELDYSMSEPDSQHKYLLHRIEEESEQNGDVETGGMVTSQTLDSIKSIFSHSNQIDSQCNIFIPHSISQQIKL</sequence>
<feature type="compositionally biased region" description="Polar residues" evidence="1">
    <location>
        <begin position="8"/>
        <end position="20"/>
    </location>
</feature>
<reference evidence="3" key="1">
    <citation type="submission" date="2022-11" db="UniProtKB">
        <authorList>
            <consortium name="WormBaseParasite"/>
        </authorList>
    </citation>
    <scope>IDENTIFICATION</scope>
</reference>
<dbReference type="WBParaSite" id="sdigi.contig42.g2703.t1">
    <property type="protein sequence ID" value="sdigi.contig42.g2703.t1"/>
    <property type="gene ID" value="sdigi.contig42.g2703"/>
</dbReference>
<accession>A0A915Q0I3</accession>
<evidence type="ECO:0000256" key="1">
    <source>
        <dbReference type="SAM" id="MobiDB-lite"/>
    </source>
</evidence>
<name>A0A915Q0I3_9BILA</name>
<protein>
    <submittedName>
        <fullName evidence="3">Uncharacterized protein</fullName>
    </submittedName>
</protein>
<keyword evidence="2" id="KW-1185">Reference proteome</keyword>
<feature type="compositionally biased region" description="Polar residues" evidence="1">
    <location>
        <begin position="39"/>
        <end position="50"/>
    </location>
</feature>
<evidence type="ECO:0000313" key="2">
    <source>
        <dbReference type="Proteomes" id="UP000887581"/>
    </source>
</evidence>